<evidence type="ECO:0000259" key="1">
    <source>
        <dbReference type="Pfam" id="PF07238"/>
    </source>
</evidence>
<dbReference type="SUPFAM" id="SSF141371">
    <property type="entry name" value="PilZ domain-like"/>
    <property type="match status" value="1"/>
</dbReference>
<comment type="caution">
    <text evidence="2">The sequence shown here is derived from an EMBL/GenBank/DDBJ whole genome shotgun (WGS) entry which is preliminary data.</text>
</comment>
<protein>
    <submittedName>
        <fullName evidence="2">PilZ domain-containing protein</fullName>
    </submittedName>
</protein>
<dbReference type="Proteomes" id="UP001597115">
    <property type="component" value="Unassembled WGS sequence"/>
</dbReference>
<reference evidence="3" key="1">
    <citation type="journal article" date="2019" name="Int. J. Syst. Evol. Microbiol.">
        <title>The Global Catalogue of Microorganisms (GCM) 10K type strain sequencing project: providing services to taxonomists for standard genome sequencing and annotation.</title>
        <authorList>
            <consortium name="The Broad Institute Genomics Platform"/>
            <consortium name="The Broad Institute Genome Sequencing Center for Infectious Disease"/>
            <person name="Wu L."/>
            <person name="Ma J."/>
        </authorList>
    </citation>
    <scope>NUCLEOTIDE SEQUENCE [LARGE SCALE GENOMIC DNA]</scope>
    <source>
        <strain evidence="3">CGMCC 1.16275</strain>
    </source>
</reference>
<accession>A0ABW4I0G1</accession>
<gene>
    <name evidence="2" type="ORF">ACFSCW_02645</name>
</gene>
<sequence>MLKTISVGETRRAARRQNFMIRATIGTDAGEAYSGRVRDLSAVGIKIELNAVPVEPMKRGENVTVDVRGIGAVKAEIAWRRSNWYGLKFARPIKPEKAIKPVGNGQRTPDHIKPIVVPSRSLKYVEGLRKD</sequence>
<dbReference type="RefSeq" id="WP_380886604.1">
    <property type="nucleotide sequence ID" value="NZ_JBHUDY010000001.1"/>
</dbReference>
<name>A0ABW4I0G1_9SPHN</name>
<evidence type="ECO:0000313" key="3">
    <source>
        <dbReference type="Proteomes" id="UP001597115"/>
    </source>
</evidence>
<keyword evidence="3" id="KW-1185">Reference proteome</keyword>
<organism evidence="2 3">
    <name type="scientific">Sphingomonas tabacisoli</name>
    <dbReference type="NCBI Taxonomy" id="2249466"/>
    <lineage>
        <taxon>Bacteria</taxon>
        <taxon>Pseudomonadati</taxon>
        <taxon>Pseudomonadota</taxon>
        <taxon>Alphaproteobacteria</taxon>
        <taxon>Sphingomonadales</taxon>
        <taxon>Sphingomonadaceae</taxon>
        <taxon>Sphingomonas</taxon>
    </lineage>
</organism>
<dbReference type="Pfam" id="PF07238">
    <property type="entry name" value="PilZ"/>
    <property type="match status" value="1"/>
</dbReference>
<evidence type="ECO:0000313" key="2">
    <source>
        <dbReference type="EMBL" id="MFD1610695.1"/>
    </source>
</evidence>
<dbReference type="EMBL" id="JBHUDY010000001">
    <property type="protein sequence ID" value="MFD1610695.1"/>
    <property type="molecule type" value="Genomic_DNA"/>
</dbReference>
<proteinExistence type="predicted"/>
<dbReference type="Gene3D" id="2.40.10.220">
    <property type="entry name" value="predicted glycosyltransferase like domains"/>
    <property type="match status" value="1"/>
</dbReference>
<dbReference type="InterPro" id="IPR009875">
    <property type="entry name" value="PilZ_domain"/>
</dbReference>
<feature type="domain" description="PilZ" evidence="1">
    <location>
        <begin position="11"/>
        <end position="95"/>
    </location>
</feature>